<dbReference type="Proteomes" id="UP000326951">
    <property type="component" value="Chromosome"/>
</dbReference>
<evidence type="ECO:0000313" key="3">
    <source>
        <dbReference type="Proteomes" id="UP000326951"/>
    </source>
</evidence>
<protein>
    <submittedName>
        <fullName evidence="2">Uncharacterized protein</fullName>
    </submittedName>
</protein>
<dbReference type="InterPro" id="IPR046208">
    <property type="entry name" value="DUF6241"/>
</dbReference>
<organism evidence="2 3">
    <name type="scientific">Sporolactobacillus terrae</name>
    <dbReference type="NCBI Taxonomy" id="269673"/>
    <lineage>
        <taxon>Bacteria</taxon>
        <taxon>Bacillati</taxon>
        <taxon>Bacillota</taxon>
        <taxon>Bacilli</taxon>
        <taxon>Bacillales</taxon>
        <taxon>Sporolactobacillaceae</taxon>
        <taxon>Sporolactobacillus</taxon>
    </lineage>
</organism>
<feature type="region of interest" description="Disordered" evidence="1">
    <location>
        <begin position="38"/>
        <end position="85"/>
    </location>
</feature>
<evidence type="ECO:0000313" key="2">
    <source>
        <dbReference type="EMBL" id="BBN99048.1"/>
    </source>
</evidence>
<evidence type="ECO:0000256" key="1">
    <source>
        <dbReference type="SAM" id="MobiDB-lite"/>
    </source>
</evidence>
<dbReference type="RefSeq" id="WP_152080509.1">
    <property type="nucleotide sequence ID" value="NZ_AP021853.1"/>
</dbReference>
<reference evidence="2 3" key="1">
    <citation type="submission" date="2019-09" db="EMBL/GenBank/DDBJ databases">
        <title>Complete genome sequence of Sporolactobacillus terrae 70-3.</title>
        <authorList>
            <person name="Tanaka N."/>
            <person name="Shiwa Y."/>
            <person name="Fujita N."/>
            <person name="Tanasupawat S."/>
        </authorList>
    </citation>
    <scope>NUCLEOTIDE SEQUENCE [LARGE SCALE GENOMIC DNA]</scope>
    <source>
        <strain evidence="2 3">70-3</strain>
    </source>
</reference>
<gene>
    <name evidence="2" type="ORF">St703_17530</name>
</gene>
<proteinExistence type="predicted"/>
<feature type="compositionally biased region" description="Basic and acidic residues" evidence="1">
    <location>
        <begin position="38"/>
        <end position="69"/>
    </location>
</feature>
<name>A0A5K7X289_9BACL</name>
<dbReference type="EMBL" id="AP021853">
    <property type="protein sequence ID" value="BBN99048.1"/>
    <property type="molecule type" value="Genomic_DNA"/>
</dbReference>
<dbReference type="AlphaFoldDB" id="A0A5K7X289"/>
<dbReference type="Pfam" id="PF19754">
    <property type="entry name" value="DUF6241"/>
    <property type="match status" value="1"/>
</dbReference>
<accession>A0A5K7X289</accession>
<sequence length="160" mass="18275">MATSVQQNKNDKKELARAKIQIKNGQAIARSLRYDLDSKKTAEEKASDDAQNKYDESMKTDPEKTKKMGLDGFENPNPFGEPTINRANVSDSVIQRYLLKMSSNKTEITKKRIDWLLSAVSIDKMMLKHKSVYKTILTKWKNNNLTNLDDDAPTIKHLQS</sequence>